<keyword evidence="3" id="KW-1185">Reference proteome</keyword>
<reference evidence="2 3" key="1">
    <citation type="journal article" date="2015" name="Int. J. Syst. Evol. Microbiol.">
        <title>Methanoculleus sediminis sp. nov., a methanogen from sediments near a submarine mud volcano.</title>
        <authorList>
            <person name="Chen S.C."/>
            <person name="Chen M.F."/>
            <person name="Lai M.C."/>
            <person name="Weng C.Y."/>
            <person name="Wu S.Y."/>
            <person name="Lin S."/>
            <person name="Yang T.F."/>
            <person name="Chen P.C."/>
        </authorList>
    </citation>
    <scope>NUCLEOTIDE SEQUENCE [LARGE SCALE GENOMIC DNA]</scope>
    <source>
        <strain evidence="2 3">S3Fa</strain>
    </source>
</reference>
<dbReference type="AlphaFoldDB" id="A0A0H1R6T6"/>
<organism evidence="2 3">
    <name type="scientific">Methanoculleus sediminis</name>
    <dbReference type="NCBI Taxonomy" id="1550566"/>
    <lineage>
        <taxon>Archaea</taxon>
        <taxon>Methanobacteriati</taxon>
        <taxon>Methanobacteriota</taxon>
        <taxon>Stenosarchaea group</taxon>
        <taxon>Methanomicrobia</taxon>
        <taxon>Methanomicrobiales</taxon>
        <taxon>Methanomicrobiaceae</taxon>
        <taxon>Methanoculleus</taxon>
    </lineage>
</organism>
<name>A0A0H1R6T6_9EURY</name>
<evidence type="ECO:0000256" key="1">
    <source>
        <dbReference type="SAM" id="MobiDB-lite"/>
    </source>
</evidence>
<protein>
    <submittedName>
        <fullName evidence="2">Uncharacterized protein</fullName>
    </submittedName>
</protein>
<accession>A0A0H1R6T6</accession>
<dbReference type="EMBL" id="JXOJ01000002">
    <property type="protein sequence ID" value="KLK88372.1"/>
    <property type="molecule type" value="Genomic_DNA"/>
</dbReference>
<evidence type="ECO:0000313" key="2">
    <source>
        <dbReference type="EMBL" id="KLK88372.1"/>
    </source>
</evidence>
<dbReference type="Proteomes" id="UP000035301">
    <property type="component" value="Unassembled WGS sequence"/>
</dbReference>
<dbReference type="PATRIC" id="fig|1550566.3.peg.1053"/>
<dbReference type="OrthoDB" id="110291at2157"/>
<gene>
    <name evidence="2" type="ORF">SZ63_04935</name>
</gene>
<feature type="region of interest" description="Disordered" evidence="1">
    <location>
        <begin position="1039"/>
        <end position="1062"/>
    </location>
</feature>
<proteinExistence type="predicted"/>
<sequence length="1062" mass="116848">MRPTARLLLVLLAAFLLTGTAAASYSLTDTNSYDYKLASKYIHSMEDEGFVVEMPIGVYKKGTDELLATENTLLIIGNLGKIDPEAERLVLTEIPTDVYSYTYQGDAGGGEIRTSTGEVTCGRYMFTEFGLTTKYKTVSEYASYLKTELEKSVETSSARIEYVDTTINGHRVVGVRELTDDSNWAAGGGSMDNHLENTFTYYVIREDFYPAGSGLAHIRLRGHVGLEHDNGRSLTYDPYPSENQVAIALSEMKRAYEDANKVMDSIIADAANAKGTLIVGNYEEVFGGYGGGSFSIDTPGGGAGESDYGIPLAVITGIGAAGAAVAGAAAAAGGGGGNGGSETERTSTYRMRIRKDFEDYIVCGKSPETIYAQMIEITAEGQTIERDDLTATLSITSGGGLRVEDQTLAGSYMGAFVSADENELAEEGIVRVAYTGKGGSFTNNIHFRIIGEPRIKFPEQGAAMDMRLNVLYGDGLTYDVEVELVDFIEPPKEVTITQLDEAPFTSSLEKIDDTHYIAKIVNTSPLPEKGAPVTRYGARVIATCEDDEIVEEAFTVIFYPEGISVTDVVYDDEGHAQFAAYDDLDTEEDDVAATGFIVNLAVRVTENEKEVVKLLDGTEYAPEFGELKGTDQRTEVLASRFKYTIEKKPDNTNKAYKFTPAQQIGEDERNPYFLELPITCEYGDETYELDLPIRLIGDKLGVRKDRETELANLKKRIQKFGINPDTARFLRENVQNFTAAELRLMSKKIVYDSIVYYTQESADFMETADTMDDWITFLSVVKWFGDQAFSYLMTIYTGPAGEAILTPTKELTVELIGEMSADLFMGNGVNWDEIKVGVHISEMIENYTKSCFEDLATANPKKLAQVIAGLCVFNLVRHYTFDLDENGKRSLYNAIISSFSDISLEFFKNKFGSFLKGKVNDPNSSLSKLLNSSAAKMLEDMMPEGKLAVPGVNTLTEDVAVGPILQKYVEEIFGFGASYVTQELGTAAAETLYVKVKVGVPNSDREIDWYVFIDPIKAADKLLDYIFTSLFEKFPFPTAEPGEASKPRDPLYMDPKTNQRIG</sequence>
<evidence type="ECO:0000313" key="3">
    <source>
        <dbReference type="Proteomes" id="UP000035301"/>
    </source>
</evidence>
<comment type="caution">
    <text evidence="2">The sequence shown here is derived from an EMBL/GenBank/DDBJ whole genome shotgun (WGS) entry which is preliminary data.</text>
</comment>
<dbReference type="RefSeq" id="WP_048182074.1">
    <property type="nucleotide sequence ID" value="NZ_JXOJ01000002.1"/>
</dbReference>
<dbReference type="STRING" id="1550566.SZ63_04935"/>